<dbReference type="PANTHER" id="PTHR33048:SF18">
    <property type="entry name" value="INTEGRAL MEMBRANE PROTEIN"/>
    <property type="match status" value="1"/>
</dbReference>
<dbReference type="InterPro" id="IPR049326">
    <property type="entry name" value="Rhodopsin_dom_fungi"/>
</dbReference>
<evidence type="ECO:0000256" key="4">
    <source>
        <dbReference type="ARBA" id="ARBA00023136"/>
    </source>
</evidence>
<feature type="domain" description="Rhodopsin" evidence="8">
    <location>
        <begin position="35"/>
        <end position="285"/>
    </location>
</feature>
<evidence type="ECO:0000256" key="5">
    <source>
        <dbReference type="ARBA" id="ARBA00038359"/>
    </source>
</evidence>
<dbReference type="Pfam" id="PF20684">
    <property type="entry name" value="Fung_rhodopsin"/>
    <property type="match status" value="1"/>
</dbReference>
<evidence type="ECO:0000256" key="3">
    <source>
        <dbReference type="ARBA" id="ARBA00022989"/>
    </source>
</evidence>
<evidence type="ECO:0000256" key="1">
    <source>
        <dbReference type="ARBA" id="ARBA00004141"/>
    </source>
</evidence>
<feature type="region of interest" description="Disordered" evidence="6">
    <location>
        <begin position="303"/>
        <end position="348"/>
    </location>
</feature>
<dbReference type="Proteomes" id="UP000799440">
    <property type="component" value="Unassembled WGS sequence"/>
</dbReference>
<evidence type="ECO:0000256" key="6">
    <source>
        <dbReference type="SAM" id="MobiDB-lite"/>
    </source>
</evidence>
<feature type="transmembrane region" description="Helical" evidence="7">
    <location>
        <begin position="20"/>
        <end position="39"/>
    </location>
</feature>
<keyword evidence="3 7" id="KW-1133">Transmembrane helix</keyword>
<feature type="compositionally biased region" description="Polar residues" evidence="6">
    <location>
        <begin position="303"/>
        <end position="328"/>
    </location>
</feature>
<organism evidence="9 10">
    <name type="scientific">Sporormia fimetaria CBS 119925</name>
    <dbReference type="NCBI Taxonomy" id="1340428"/>
    <lineage>
        <taxon>Eukaryota</taxon>
        <taxon>Fungi</taxon>
        <taxon>Dikarya</taxon>
        <taxon>Ascomycota</taxon>
        <taxon>Pezizomycotina</taxon>
        <taxon>Dothideomycetes</taxon>
        <taxon>Pleosporomycetidae</taxon>
        <taxon>Pleosporales</taxon>
        <taxon>Sporormiaceae</taxon>
        <taxon>Sporormia</taxon>
    </lineage>
</organism>
<feature type="compositionally biased region" description="Basic and acidic residues" evidence="6">
    <location>
        <begin position="338"/>
        <end position="348"/>
    </location>
</feature>
<reference evidence="9" key="1">
    <citation type="journal article" date="2020" name="Stud. Mycol.">
        <title>101 Dothideomycetes genomes: a test case for predicting lifestyles and emergence of pathogens.</title>
        <authorList>
            <person name="Haridas S."/>
            <person name="Albert R."/>
            <person name="Binder M."/>
            <person name="Bloem J."/>
            <person name="Labutti K."/>
            <person name="Salamov A."/>
            <person name="Andreopoulos B."/>
            <person name="Baker S."/>
            <person name="Barry K."/>
            <person name="Bills G."/>
            <person name="Bluhm B."/>
            <person name="Cannon C."/>
            <person name="Castanera R."/>
            <person name="Culley D."/>
            <person name="Daum C."/>
            <person name="Ezra D."/>
            <person name="Gonzalez J."/>
            <person name="Henrissat B."/>
            <person name="Kuo A."/>
            <person name="Liang C."/>
            <person name="Lipzen A."/>
            <person name="Lutzoni F."/>
            <person name="Magnuson J."/>
            <person name="Mondo S."/>
            <person name="Nolan M."/>
            <person name="Ohm R."/>
            <person name="Pangilinan J."/>
            <person name="Park H.-J."/>
            <person name="Ramirez L."/>
            <person name="Alfaro M."/>
            <person name="Sun H."/>
            <person name="Tritt A."/>
            <person name="Yoshinaga Y."/>
            <person name="Zwiers L.-H."/>
            <person name="Turgeon B."/>
            <person name="Goodwin S."/>
            <person name="Spatafora J."/>
            <person name="Crous P."/>
            <person name="Grigoriev I."/>
        </authorList>
    </citation>
    <scope>NUCLEOTIDE SEQUENCE</scope>
    <source>
        <strain evidence="9">CBS 119925</strain>
    </source>
</reference>
<comment type="subcellular location">
    <subcellularLocation>
        <location evidence="1">Membrane</location>
        <topology evidence="1">Multi-pass membrane protein</topology>
    </subcellularLocation>
</comment>
<evidence type="ECO:0000313" key="9">
    <source>
        <dbReference type="EMBL" id="KAF2750984.1"/>
    </source>
</evidence>
<accession>A0A6A6VMM5</accession>
<protein>
    <recommendedName>
        <fullName evidence="8">Rhodopsin domain-containing protein</fullName>
    </recommendedName>
</protein>
<sequence>MSEPAPRDAGPTDTRKTTLALGIVFPLLAIVAVAARFYARKHIKRMALKYDDWMLIPALILSIGNAISMFCAAYLGDMGVWKPTDAQGRPMLDNKFPAFYKCIFANKLLTTVAIAVTRYAILLFYNRIFRGKFFNWSVWTLYIINGAWGIAYTVLFIFNCKPISDGWKSPAGSKGRRCLPLTTAQSSAVSSVIIDFFMLVIPWVPIMRLNMTKREKAAVIGIFGLGFIVLVVAIGKTVEFYTVSARVLRTKQAQYEMAPTMYWTIPETCIAVVGACLPTLRPLFRGWSPESVIGSIRSALSLSSNGSQRPHGLSSSKGQSHLGSQSAGESIRGLRNSQEGRSDYELESLPKLEAQKDIRVDEIRVDRGFGVESAPAGKRGLSRDDPSTLADEP</sequence>
<feature type="transmembrane region" description="Helical" evidence="7">
    <location>
        <begin position="98"/>
        <end position="121"/>
    </location>
</feature>
<feature type="transmembrane region" description="Helical" evidence="7">
    <location>
        <begin position="51"/>
        <end position="75"/>
    </location>
</feature>
<proteinExistence type="inferred from homology"/>
<feature type="transmembrane region" description="Helical" evidence="7">
    <location>
        <begin position="218"/>
        <end position="241"/>
    </location>
</feature>
<dbReference type="PANTHER" id="PTHR33048">
    <property type="entry name" value="PTH11-LIKE INTEGRAL MEMBRANE PROTEIN (AFU_ORTHOLOGUE AFUA_5G11245)"/>
    <property type="match status" value="1"/>
</dbReference>
<keyword evidence="2 7" id="KW-0812">Transmembrane</keyword>
<comment type="similarity">
    <text evidence="5">Belongs to the SAT4 family.</text>
</comment>
<evidence type="ECO:0000256" key="7">
    <source>
        <dbReference type="SAM" id="Phobius"/>
    </source>
</evidence>
<name>A0A6A6VMM5_9PLEO</name>
<evidence type="ECO:0000259" key="8">
    <source>
        <dbReference type="Pfam" id="PF20684"/>
    </source>
</evidence>
<feature type="region of interest" description="Disordered" evidence="6">
    <location>
        <begin position="369"/>
        <end position="393"/>
    </location>
</feature>
<dbReference type="OrthoDB" id="5391602at2759"/>
<keyword evidence="4 7" id="KW-0472">Membrane</keyword>
<dbReference type="EMBL" id="MU006563">
    <property type="protein sequence ID" value="KAF2750984.1"/>
    <property type="molecule type" value="Genomic_DNA"/>
</dbReference>
<evidence type="ECO:0000256" key="2">
    <source>
        <dbReference type="ARBA" id="ARBA00022692"/>
    </source>
</evidence>
<dbReference type="InterPro" id="IPR052337">
    <property type="entry name" value="SAT4-like"/>
</dbReference>
<gene>
    <name evidence="9" type="ORF">M011DRAFT_455943</name>
</gene>
<dbReference type="AlphaFoldDB" id="A0A6A6VMM5"/>
<feature type="transmembrane region" description="Helical" evidence="7">
    <location>
        <begin position="133"/>
        <end position="158"/>
    </location>
</feature>
<evidence type="ECO:0000313" key="10">
    <source>
        <dbReference type="Proteomes" id="UP000799440"/>
    </source>
</evidence>
<dbReference type="GO" id="GO:0016020">
    <property type="term" value="C:membrane"/>
    <property type="evidence" value="ECO:0007669"/>
    <property type="project" value="UniProtKB-SubCell"/>
</dbReference>
<feature type="transmembrane region" description="Helical" evidence="7">
    <location>
        <begin position="188"/>
        <end position="206"/>
    </location>
</feature>
<keyword evidence="10" id="KW-1185">Reference proteome</keyword>